<keyword evidence="1" id="KW-0732">Signal</keyword>
<evidence type="ECO:0000256" key="1">
    <source>
        <dbReference type="SAM" id="SignalP"/>
    </source>
</evidence>
<organism evidence="3">
    <name type="scientific">Eucalyptus grandis</name>
    <name type="common">Flooded gum</name>
    <dbReference type="NCBI Taxonomy" id="71139"/>
    <lineage>
        <taxon>Eukaryota</taxon>
        <taxon>Viridiplantae</taxon>
        <taxon>Streptophyta</taxon>
        <taxon>Embryophyta</taxon>
        <taxon>Tracheophyta</taxon>
        <taxon>Spermatophyta</taxon>
        <taxon>Magnoliopsida</taxon>
        <taxon>eudicotyledons</taxon>
        <taxon>Gunneridae</taxon>
        <taxon>Pentapetalae</taxon>
        <taxon>rosids</taxon>
        <taxon>malvids</taxon>
        <taxon>Myrtales</taxon>
        <taxon>Myrtaceae</taxon>
        <taxon>Myrtoideae</taxon>
        <taxon>Eucalypteae</taxon>
        <taxon>Eucalyptus</taxon>
    </lineage>
</organism>
<accession>A0A058ZX80</accession>
<protein>
    <submittedName>
        <fullName evidence="3">Uncharacterized protein</fullName>
    </submittedName>
</protein>
<reference evidence="3" key="1">
    <citation type="submission" date="2013-07" db="EMBL/GenBank/DDBJ databases">
        <title>The genome of Eucalyptus grandis.</title>
        <authorList>
            <person name="Schmutz J."/>
            <person name="Hayes R."/>
            <person name="Myburg A."/>
            <person name="Tuskan G."/>
            <person name="Grattapaglia D."/>
            <person name="Rokhsar D.S."/>
        </authorList>
    </citation>
    <scope>NUCLEOTIDE SEQUENCE</scope>
    <source>
        <tissue evidence="3">Leaf extractions</tissue>
    </source>
</reference>
<reference evidence="2" key="2">
    <citation type="journal article" date="2014" name="Nature">
        <title>The genome of Eucalyptus grandis.</title>
        <authorList>
            <person name="Myburg A.A."/>
            <person name="Grattapaglia D."/>
            <person name="Tuskan G.A."/>
            <person name="Hellsten U."/>
            <person name="Hayes R.D."/>
            <person name="Grimwood J."/>
            <person name="Jenkins J."/>
            <person name="Lindquist E."/>
            <person name="Tice H."/>
            <person name="Bauer D."/>
            <person name="Goodstein D.M."/>
            <person name="Dubchak I."/>
            <person name="Poliakov A."/>
            <person name="Mizrachi E."/>
            <person name="Kullan A.R."/>
            <person name="Hussey S.G."/>
            <person name="Pinard D."/>
            <person name="van der Merwe K."/>
            <person name="Singh P."/>
            <person name="van Jaarsveld I."/>
            <person name="Silva-Junior O.B."/>
            <person name="Togawa R.C."/>
            <person name="Pappas M.R."/>
            <person name="Faria D.A."/>
            <person name="Sansaloni C.P."/>
            <person name="Petroli C.D."/>
            <person name="Yang X."/>
            <person name="Ranjan P."/>
            <person name="Tschaplinski T.J."/>
            <person name="Ye C.Y."/>
            <person name="Li T."/>
            <person name="Sterck L."/>
            <person name="Vanneste K."/>
            <person name="Murat F."/>
            <person name="Soler M."/>
            <person name="Clemente H.S."/>
            <person name="Saidi N."/>
            <person name="Cassan-Wang H."/>
            <person name="Dunand C."/>
            <person name="Hefer C.A."/>
            <person name="Bornberg-Bauer E."/>
            <person name="Kersting A.R."/>
            <person name="Vining K."/>
            <person name="Amarasinghe V."/>
            <person name="Ranik M."/>
            <person name="Naithani S."/>
            <person name="Elser J."/>
            <person name="Boyd A.E."/>
            <person name="Liston A."/>
            <person name="Spatafora J.W."/>
            <person name="Dharmwardhana P."/>
            <person name="Raja R."/>
            <person name="Sullivan C."/>
            <person name="Romanel E."/>
            <person name="Alves-Ferreira M."/>
            <person name="Kulheim C."/>
            <person name="Foley W."/>
            <person name="Carocha V."/>
            <person name="Paiva J."/>
            <person name="Kudrna D."/>
            <person name="Brommonschenkel S.H."/>
            <person name="Pasquali G."/>
            <person name="Byrne M."/>
            <person name="Rigault P."/>
            <person name="Tibbits J."/>
            <person name="Spokevicius A."/>
            <person name="Jones R.C."/>
            <person name="Steane D.A."/>
            <person name="Vaillancourt R.E."/>
            <person name="Potts B.M."/>
            <person name="Joubert F."/>
            <person name="Barry K."/>
            <person name="Pappas G.J."/>
            <person name="Strauss S.H."/>
            <person name="Jaiswal P."/>
            <person name="Grima-Pettenati J."/>
            <person name="Salse J."/>
            <person name="Van de Peer Y."/>
            <person name="Rokhsar D.S."/>
            <person name="Schmutz J."/>
        </authorList>
    </citation>
    <scope>NUCLEOTIDE SEQUENCE</scope>
    <source>
        <tissue evidence="2">Leaf extractions</tissue>
    </source>
</reference>
<gene>
    <name evidence="3" type="ORF">EUGRSUZ_L00198</name>
</gene>
<evidence type="ECO:0000313" key="4">
    <source>
        <dbReference type="Proteomes" id="UP000030711"/>
    </source>
</evidence>
<sequence length="80" mass="8768">MVIAVLIVALIGMVVLKEDQEMTAKSGPFWSLGASWYRKLPFSSAIGGTAVTCWSQSPFCCISFLLFSGWTNLLDQSFDV</sequence>
<reference evidence="2" key="3">
    <citation type="submission" date="2023-04" db="EMBL/GenBank/DDBJ databases">
        <title>WGS assembly of Eucalyptus grandis.</title>
        <authorList>
            <person name="Myburg A."/>
            <person name="Grattapaglia D."/>
            <person name="Tuskan G."/>
            <person name="Hellsten U."/>
            <person name="Hayes R."/>
            <person name="Grimwood J."/>
            <person name="Jenkins J."/>
            <person name="Lindquist E."/>
            <person name="Tice H."/>
            <person name="Bauer D."/>
            <person name="Goodstein D."/>
            <person name="Dubchak I."/>
            <person name="Poliakov A."/>
            <person name="Mizrachi E."/>
            <person name="Kullan A."/>
            <person name="Hussey S."/>
            <person name="Pinard D."/>
            <person name="Van D."/>
            <person name="Singh P."/>
            <person name="Van J."/>
            <person name="Silva-Junior O."/>
            <person name="Togawa R."/>
            <person name="Pappas M."/>
            <person name="Faria D."/>
            <person name="Sansaloni C."/>
            <person name="Petroli C."/>
            <person name="Yang X."/>
            <person name="Ranjan P."/>
            <person name="Tschaplinski T."/>
            <person name="Ye C."/>
            <person name="Li T."/>
            <person name="Sterck L."/>
            <person name="Vanneste K."/>
            <person name="Murat F."/>
            <person name="Soler M."/>
            <person name="Clemente H."/>
            <person name="Saidi N."/>
            <person name="Cassan-Wang H."/>
            <person name="Dunand C."/>
            <person name="Hefer C."/>
            <person name="Bornberg-Bauer E."/>
            <person name="Kersting A."/>
            <person name="Vining K."/>
            <person name="Amarasinghe V."/>
            <person name="Ranik M."/>
            <person name="Naithani S."/>
            <person name="Elser J."/>
            <person name="Boyd A."/>
            <person name="Liston A."/>
            <person name="Spatafora J."/>
            <person name="Dharmwardhana P."/>
            <person name="Raja R."/>
            <person name="Sullivan C."/>
            <person name="Romanel E."/>
            <person name="Alves-Ferreira M."/>
            <person name="Kulheim C."/>
            <person name="Foley W."/>
            <person name="Carocha V."/>
            <person name="Paiva J."/>
            <person name="Kudrna D."/>
            <person name="Brommonschenkel S."/>
            <person name="Pasquali G."/>
            <person name="Byrne M."/>
            <person name="Rigault P."/>
            <person name="Tibbits J."/>
            <person name="Spokevicius A."/>
            <person name="Jones R."/>
            <person name="Steane D."/>
            <person name="Vaillancourt R."/>
            <person name="Potts B."/>
            <person name="Joubert F."/>
            <person name="Barry K."/>
            <person name="Pappas G."/>
            <person name="Strauss S."/>
            <person name="Jaiswal P."/>
            <person name="Grima-Pettenati J."/>
            <person name="Salse J."/>
            <person name="Van D."/>
            <person name="Rokhsar D."/>
            <person name="Schmutz J."/>
        </authorList>
    </citation>
    <scope>NUCLEOTIDE SEQUENCE</scope>
    <source>
        <tissue evidence="2">Leaf extractions</tissue>
    </source>
</reference>
<dbReference type="EMBL" id="MU848261">
    <property type="protein sequence ID" value="KAK2633243.1"/>
    <property type="molecule type" value="Genomic_DNA"/>
</dbReference>
<dbReference type="InParanoid" id="A0A058ZX80"/>
<dbReference type="Gramene" id="KCW45931">
    <property type="protein sequence ID" value="KCW45931"/>
    <property type="gene ID" value="EUGRSUZ_L00198"/>
</dbReference>
<feature type="signal peptide" evidence="1">
    <location>
        <begin position="1"/>
        <end position="16"/>
    </location>
</feature>
<dbReference type="AlphaFoldDB" id="A0A058ZX80"/>
<dbReference type="EMBL" id="KK198767">
    <property type="protein sequence ID" value="KCW45931.1"/>
    <property type="molecule type" value="Genomic_DNA"/>
</dbReference>
<dbReference type="Proteomes" id="UP000030711">
    <property type="component" value="Unassembled WGS sequence"/>
</dbReference>
<evidence type="ECO:0000313" key="3">
    <source>
        <dbReference type="EMBL" id="KCW45931.1"/>
    </source>
</evidence>
<proteinExistence type="predicted"/>
<keyword evidence="4" id="KW-1185">Reference proteome</keyword>
<feature type="chain" id="PRO_5042326224" evidence="1">
    <location>
        <begin position="17"/>
        <end position="80"/>
    </location>
</feature>
<evidence type="ECO:0000313" key="2">
    <source>
        <dbReference type="EMBL" id="KAK2633243.1"/>
    </source>
</evidence>
<name>A0A058ZX80_EUCGR</name>
<reference evidence="2" key="4">
    <citation type="submission" date="2023-07" db="EMBL/GenBank/DDBJ databases">
        <authorList>
            <person name="Myburg A.A."/>
            <person name="Grattapaglia D."/>
            <person name="Tuskan G.A."/>
            <person name="Hellsten U."/>
            <person name="Hayes R.D."/>
            <person name="Grimwood J."/>
            <person name="Jenkins J."/>
            <person name="Lindquist E."/>
            <person name="Tice H."/>
            <person name="Bauer D."/>
            <person name="Goodstein D.M."/>
            <person name="Dubchak I."/>
            <person name="Poliakov A."/>
            <person name="Mizrachi E."/>
            <person name="Kullan A.R."/>
            <person name="Hussey S.G."/>
            <person name="Pinard D."/>
            <person name="Van D.M."/>
            <person name="Singh P."/>
            <person name="Van J.I."/>
            <person name="Silva-Junior O.B."/>
            <person name="Togawa R.C."/>
            <person name="Pappas M.R."/>
            <person name="Faria D.A."/>
            <person name="Sansaloni C.P."/>
            <person name="Petroli C.D."/>
            <person name="Yang X."/>
            <person name="Ranjan P."/>
            <person name="Tschaplinski T.J."/>
            <person name="Ye C.Y."/>
            <person name="Li T."/>
            <person name="Sterck L."/>
            <person name="Vanneste K."/>
            <person name="Murat F."/>
            <person name="Soler M."/>
            <person name="Clemente H.S."/>
            <person name="Saidi N."/>
            <person name="Cassan-Wang H."/>
            <person name="Dunand C."/>
            <person name="Hefer C.A."/>
            <person name="Bornberg-Bauer E."/>
            <person name="Kersting A.R."/>
            <person name="Vining K."/>
            <person name="Amarasinghe V."/>
            <person name="Ranik M."/>
            <person name="Naithani S."/>
            <person name="Elser J."/>
            <person name="Boyd A.E."/>
            <person name="Liston A."/>
            <person name="Spatafora J.W."/>
            <person name="Dharmwardhana P."/>
            <person name="Raja R."/>
            <person name="Sullivan C."/>
            <person name="Romanel E."/>
            <person name="Alves-Ferreira M."/>
            <person name="Kulheim C."/>
            <person name="Foley W."/>
            <person name="Carocha V."/>
            <person name="Paiva J."/>
            <person name="Kudrna D."/>
            <person name="Brommonschenkel S.H."/>
            <person name="Pasquali G."/>
            <person name="Byrne M."/>
            <person name="Rigault P."/>
            <person name="Tibbits J."/>
            <person name="Spokevicius A."/>
            <person name="Jones R.C."/>
            <person name="Steane D.A."/>
            <person name="Vaillancourt R.E."/>
            <person name="Potts B.M."/>
            <person name="Joubert F."/>
            <person name="Barry K."/>
            <person name="Pappas G.J."/>
            <person name="Strauss S.H."/>
            <person name="Jaiswal P."/>
            <person name="Grima-Pettenati J."/>
            <person name="Salse J."/>
            <person name="Van D.P."/>
            <person name="Rokhsar D.S."/>
            <person name="Schmutz J."/>
        </authorList>
    </citation>
    <scope>NUCLEOTIDE SEQUENCE</scope>
    <source>
        <tissue evidence="2">Leaf extractions</tissue>
    </source>
</reference>